<evidence type="ECO:0000256" key="2">
    <source>
        <dbReference type="ARBA" id="ARBA00022525"/>
    </source>
</evidence>
<sequence>MPGENLKQIDKNKDVIITGQEIKDFFDGKNKDFLPDPKNLQDLAKEMDTNIKEKKMGYYIDEKTLLQAYTEITKKIAQNNELTQGDMKLLKLWMYIKEGKTDISFVDIKEYKENTAIFSKIKEINPYYKKTIEMPSAFIEKSDSVEMSQNMPVLNQTLTETQNMMMDFLANMKVTMISASDYKLYNSIIKDVSKFLQKNTLRFCSRYEDYQKQMNVMADFFNTTIHSNGGLSSGDKNPAYDYFYKNANYISGSDAVGCEAFIKFGNVLKSLWTVQSLKDKEQIKWEYYSITREMLGGGFYGTKQWFMWSFYWSESMGSLKDDVMHAEDIQKYPDLKIVTDFLKDMKENTLKDGQSPMSVEKEFATLIKNLTWKVPVNYILHLQKTFKDANIQEELDEINKQIDKWSIVTISVMSVLWEECKKNNIRITQQELITWCEYYVQHGVFPLSIMTLFEMNGRDRKQVNISVLSKIKETTTKQQNMAVYQRFSSCMLVWALKYDDGKGRADKLSKSNNLFKIYNDIEGIGERWWFSDAGIQKRKWIADQIVITIAVTAFSGWLGSLAARGLLWGIEATTTWGRIALFAAKMIVEWSVFHTANTITTGVLSNDWETAVEELKNPAARAKSVLYMGVMNGVGKALNAGVLKLWSPLLKKGVDPKYFMQLSKGLQIPTEIAGMMATDQIVSLTFDQKLQNITLESMVQTITLVIGLKAAHKIVPMVPSEGDIKSDNVIITGQTIKEGVVTDISYTQKIMNSIDAKADYLAQLFKIKSGLRSNVAKNILNSIDIDLSKEPGKDYSKTLEEVGKTIEQLRQEKKLSANLEKKYKEITEKEMTNNRTLEDIDKKFLHYFKEFRENFKPGDKILELGAGKAVALKEIEEKRPWVKIIGLDKNDMYKDSEGQIRKYDLTDGLIKWLKQFELGKENSLDYLYSFYALQYVKDAPQLLEEVYTALKPWGKAMLHIWLRTTMDNTYRFALQKENSSLVDKWILYFHTMAQDKNAFRAQERFVIITKPKDVEVKQIEKIQIPQYRASKWIYEKDDNGKNRKYSNERYRYKLLSYPDIQKLYEEWEKAKMELWTKKKNWEITTNEYIIQIQDLENKYPKYTDVSEAKEREVIKKYGYELPQEKIQWYISGLWKDMQTWGSNAQWVFSIEGTNLVAVVKSKWSYTHELPQKKIMEWLTTSRVPKVMDVFVHEGKTYKIMEKSPGKSLETLTPQELADIPQTHYDNYIKDIKAIEKAWLQIDPSKASNVFYDKDTWFHFIDLGVSESKYSLFDNAKDLQLGKGILDENKIKSALEKPRFNLRKMNPDTQWVLDRLQTQYPKLQPLFDSMIVKDYSSELVQKHLADLNLLPTELIAKIREKDIVFFISDEWMTSWRQNANLKWEIPRGWESTWLTWNDVAWMADEAGWVHAGKWAHGSSSLILHELWHQIDFKDIISTKDIKIFYEKIKTEKTLDAYLLQEGEAWLQEFFAETFADFYKISAYEFKAKYSEEYYEFLKSKVWLPIEERFNFQKSPVVQETKKENSENILKNQEGIDFVFQKNPELSSIGSSKKYLEYLQTIFPESKVKNIVWHGSGAKFDNFIISEEGGLMGKWIYFSSSVEFANKYAKASFEHTKKHSEEAKKLWIEIGEFIYPAILNIKNPQNIKSGWEIDKSIINHDGVVYEGYGEGSEYVAHNPSQIHVLGSKTDVEGFKKWTAENRTISLENIKANANITDPKVRIETAKKIPWLENMTPAQEWAILEAHNIWSDREWSGVYNYNRAEIKEKAQILEKAWFTAEQRRVLLENGICGTESPLQSDIQKTADEMQNIALTSWPSKFEGQPFRAQRFEEVVREACRQKGIEPWELNISHEYALPAWLDYPVVQKFCTYLSEVFLNKSHNLSDVQKTELETRARNIFKSIKELNENELEVFDTRNIFKLIDILHWIASKYNNEDIYFFLEGNMSDHKKNILSDFLQKYHIQRSGEWYVPSPYTLNRVKKILWN</sequence>
<keyword evidence="3" id="KW-0175">Coiled coil</keyword>
<protein>
    <recommendedName>
        <fullName evidence="4">ATLF-like domain-containing protein</fullName>
    </recommendedName>
</protein>
<evidence type="ECO:0000259" key="4">
    <source>
        <dbReference type="PROSITE" id="PS51995"/>
    </source>
</evidence>
<dbReference type="CDD" id="cd02440">
    <property type="entry name" value="AdoMet_MTases"/>
    <property type="match status" value="1"/>
</dbReference>
<evidence type="ECO:0000256" key="3">
    <source>
        <dbReference type="SAM" id="Coils"/>
    </source>
</evidence>
<comment type="caution">
    <text evidence="5">The sequence shown here is derived from an EMBL/GenBank/DDBJ whole genome shotgun (WGS) entry which is preliminary data.</text>
</comment>
<keyword evidence="2" id="KW-0964">Secreted</keyword>
<dbReference type="InterPro" id="IPR047568">
    <property type="entry name" value="ATLF-like_dom"/>
</dbReference>
<dbReference type="PROSITE" id="PS51995">
    <property type="entry name" value="ATLF"/>
    <property type="match status" value="1"/>
</dbReference>
<dbReference type="InterPro" id="IPR029063">
    <property type="entry name" value="SAM-dependent_MTases_sf"/>
</dbReference>
<dbReference type="InterPro" id="IPR014781">
    <property type="entry name" value="Anthrax_toxin_lethal/edema_N/C"/>
</dbReference>
<dbReference type="Gene3D" id="3.40.50.150">
    <property type="entry name" value="Vaccinia Virus protein VP39"/>
    <property type="match status" value="1"/>
</dbReference>
<accession>K1YIH8</accession>
<organism evidence="5">
    <name type="scientific">uncultured bacterium</name>
    <name type="common">gcode 4</name>
    <dbReference type="NCBI Taxonomy" id="1234023"/>
    <lineage>
        <taxon>Bacteria</taxon>
        <taxon>environmental samples</taxon>
    </lineage>
</organism>
<dbReference type="Pfam" id="PF07737">
    <property type="entry name" value="ATLF"/>
    <property type="match status" value="1"/>
</dbReference>
<name>K1YIH8_9BACT</name>
<dbReference type="GO" id="GO:0005576">
    <property type="term" value="C:extracellular region"/>
    <property type="evidence" value="ECO:0007669"/>
    <property type="project" value="UniProtKB-SubCell"/>
</dbReference>
<dbReference type="SUPFAM" id="SSF53335">
    <property type="entry name" value="S-adenosyl-L-methionine-dependent methyltransferases"/>
    <property type="match status" value="1"/>
</dbReference>
<feature type="domain" description="ATLF-like" evidence="4">
    <location>
        <begin position="1319"/>
        <end position="1501"/>
    </location>
</feature>
<feature type="coiled-coil region" evidence="3">
    <location>
        <begin position="1078"/>
        <end position="1112"/>
    </location>
</feature>
<reference evidence="5" key="1">
    <citation type="journal article" date="2012" name="Science">
        <title>Fermentation, hydrogen, and sulfur metabolism in multiple uncultivated bacterial phyla.</title>
        <authorList>
            <person name="Wrighton K.C."/>
            <person name="Thomas B.C."/>
            <person name="Sharon I."/>
            <person name="Miller C.S."/>
            <person name="Castelle C.J."/>
            <person name="VerBerkmoes N.C."/>
            <person name="Wilkins M.J."/>
            <person name="Hettich R.L."/>
            <person name="Lipton M.S."/>
            <person name="Williams K.H."/>
            <person name="Long P.E."/>
            <person name="Banfield J.F."/>
        </authorList>
    </citation>
    <scope>NUCLEOTIDE SEQUENCE [LARGE SCALE GENOMIC DNA]</scope>
</reference>
<dbReference type="EMBL" id="AMFJ01036120">
    <property type="protein sequence ID" value="EKD25134.1"/>
    <property type="molecule type" value="Genomic_DNA"/>
</dbReference>
<dbReference type="Pfam" id="PF13489">
    <property type="entry name" value="Methyltransf_23"/>
    <property type="match status" value="1"/>
</dbReference>
<comment type="subcellular location">
    <subcellularLocation>
        <location evidence="1">Secreted</location>
    </subcellularLocation>
</comment>
<evidence type="ECO:0000256" key="1">
    <source>
        <dbReference type="ARBA" id="ARBA00004613"/>
    </source>
</evidence>
<proteinExistence type="predicted"/>
<evidence type="ECO:0000313" key="5">
    <source>
        <dbReference type="EMBL" id="EKD25134.1"/>
    </source>
</evidence>
<gene>
    <name evidence="5" type="ORF">ACD_80C00113G0002</name>
</gene>